<name>A0ABT0A665_9GAMM</name>
<evidence type="ECO:0000259" key="1">
    <source>
        <dbReference type="PROSITE" id="PS51186"/>
    </source>
</evidence>
<dbReference type="InterPro" id="IPR000182">
    <property type="entry name" value="GNAT_dom"/>
</dbReference>
<dbReference type="EMBL" id="JALGCL010000004">
    <property type="protein sequence ID" value="MCJ0826472.1"/>
    <property type="molecule type" value="Genomic_DNA"/>
</dbReference>
<feature type="domain" description="N-acetyltransferase" evidence="1">
    <location>
        <begin position="15"/>
        <end position="172"/>
    </location>
</feature>
<protein>
    <submittedName>
        <fullName evidence="2">GNAT family N-acetyltransferase</fullName>
    </submittedName>
</protein>
<comment type="caution">
    <text evidence="2">The sequence shown here is derived from an EMBL/GenBank/DDBJ whole genome shotgun (WGS) entry which is preliminary data.</text>
</comment>
<accession>A0ABT0A665</accession>
<dbReference type="Gene3D" id="3.40.630.30">
    <property type="match status" value="1"/>
</dbReference>
<reference evidence="2 3" key="1">
    <citation type="submission" date="2022-03" db="EMBL/GenBank/DDBJ databases">
        <title>Luteimonas soily sp. nov., a novel bacterium isolated from the soil.</title>
        <authorList>
            <person name="Zhang X."/>
        </authorList>
    </citation>
    <scope>NUCLEOTIDE SEQUENCE [LARGE SCALE GENOMIC DNA]</scope>
    <source>
        <strain evidence="2 3">50</strain>
    </source>
</reference>
<dbReference type="RefSeq" id="WP_243322015.1">
    <property type="nucleotide sequence ID" value="NZ_JALGCL010000004.1"/>
</dbReference>
<gene>
    <name evidence="2" type="ORF">MQC88_11005</name>
</gene>
<keyword evidence="3" id="KW-1185">Reference proteome</keyword>
<sequence>MAVASSPRTQAPAAIAVRPVDPTLAGAVRALQVAPGQADYVGDTAFNLEQAQADPRSEAMAILAGDTVAGFYRLDFAPNAVAGRDLGAPSVGLRAFMLDRAWQGRGLGSRAAAALCADLQRRHPSRRLLLLTVNCRNVAAIAAYRRAGFVDSGELVRGGRAGPQHLMLRALGNGGVGQ</sequence>
<dbReference type="Proteomes" id="UP001165423">
    <property type="component" value="Unassembled WGS sequence"/>
</dbReference>
<organism evidence="2 3">
    <name type="scientific">Cognatiluteimonas sedimenti</name>
    <dbReference type="NCBI Taxonomy" id="2927791"/>
    <lineage>
        <taxon>Bacteria</taxon>
        <taxon>Pseudomonadati</taxon>
        <taxon>Pseudomonadota</taxon>
        <taxon>Gammaproteobacteria</taxon>
        <taxon>Lysobacterales</taxon>
        <taxon>Lysobacteraceae</taxon>
        <taxon>Cognatiluteimonas</taxon>
    </lineage>
</organism>
<dbReference type="PROSITE" id="PS51186">
    <property type="entry name" value="GNAT"/>
    <property type="match status" value="1"/>
</dbReference>
<dbReference type="InterPro" id="IPR016181">
    <property type="entry name" value="Acyl_CoA_acyltransferase"/>
</dbReference>
<dbReference type="Pfam" id="PF00583">
    <property type="entry name" value="Acetyltransf_1"/>
    <property type="match status" value="1"/>
</dbReference>
<proteinExistence type="predicted"/>
<evidence type="ECO:0000313" key="3">
    <source>
        <dbReference type="Proteomes" id="UP001165423"/>
    </source>
</evidence>
<dbReference type="SUPFAM" id="SSF55729">
    <property type="entry name" value="Acyl-CoA N-acyltransferases (Nat)"/>
    <property type="match status" value="1"/>
</dbReference>
<evidence type="ECO:0000313" key="2">
    <source>
        <dbReference type="EMBL" id="MCJ0826472.1"/>
    </source>
</evidence>